<organism evidence="1 2">
    <name type="scientific">Schleiferilactobacillus perolens DSM 12744</name>
    <dbReference type="NCBI Taxonomy" id="1423792"/>
    <lineage>
        <taxon>Bacteria</taxon>
        <taxon>Bacillati</taxon>
        <taxon>Bacillota</taxon>
        <taxon>Bacilli</taxon>
        <taxon>Lactobacillales</taxon>
        <taxon>Lactobacillaceae</taxon>
        <taxon>Schleiferilactobacillus</taxon>
    </lineage>
</organism>
<keyword evidence="2" id="KW-1185">Reference proteome</keyword>
<dbReference type="Pfam" id="PF05973">
    <property type="entry name" value="Gp49"/>
    <property type="match status" value="1"/>
</dbReference>
<sequence length="124" mass="14348">MEKPRFRYFKRANGHSEFLEFLSSLPTKDQAKLLSAIQITQDKGIAIASRLKITKKLTDNLYELRSKQSSNIQRALYFHIVGNDYVITHGFTKKTDRTPPAEIAHAIELRAEFFARYKEDENNG</sequence>
<evidence type="ECO:0000313" key="2">
    <source>
        <dbReference type="Proteomes" id="UP000051330"/>
    </source>
</evidence>
<gene>
    <name evidence="1" type="ORF">FD09_GL000252</name>
</gene>
<dbReference type="RefSeq" id="WP_057817447.1">
    <property type="nucleotide sequence ID" value="NZ_AZEC01000001.1"/>
</dbReference>
<dbReference type="PATRIC" id="fig|1423792.3.peg.256"/>
<comment type="caution">
    <text evidence="1">The sequence shown here is derived from an EMBL/GenBank/DDBJ whole genome shotgun (WGS) entry which is preliminary data.</text>
</comment>
<dbReference type="InterPro" id="IPR009241">
    <property type="entry name" value="HigB-like"/>
</dbReference>
<accession>A0A0R1N304</accession>
<protein>
    <submittedName>
        <fullName evidence="1">Phage-related protein (Putative uncharacterized p rotein)</fullName>
    </submittedName>
</protein>
<evidence type="ECO:0000313" key="1">
    <source>
        <dbReference type="EMBL" id="KRL14599.1"/>
    </source>
</evidence>
<dbReference type="OrthoDB" id="573082at2"/>
<dbReference type="AlphaFoldDB" id="A0A0R1N304"/>
<name>A0A0R1N304_9LACO</name>
<dbReference type="STRING" id="1423792.FD09_GL000252"/>
<dbReference type="EMBL" id="AZEC01000001">
    <property type="protein sequence ID" value="KRL14599.1"/>
    <property type="molecule type" value="Genomic_DNA"/>
</dbReference>
<proteinExistence type="predicted"/>
<dbReference type="Proteomes" id="UP000051330">
    <property type="component" value="Unassembled WGS sequence"/>
</dbReference>
<reference evidence="1 2" key="1">
    <citation type="journal article" date="2015" name="Genome Announc.">
        <title>Expanding the biotechnology potential of lactobacilli through comparative genomics of 213 strains and associated genera.</title>
        <authorList>
            <person name="Sun Z."/>
            <person name="Harris H.M."/>
            <person name="McCann A."/>
            <person name="Guo C."/>
            <person name="Argimon S."/>
            <person name="Zhang W."/>
            <person name="Yang X."/>
            <person name="Jeffery I.B."/>
            <person name="Cooney J.C."/>
            <person name="Kagawa T.F."/>
            <person name="Liu W."/>
            <person name="Song Y."/>
            <person name="Salvetti E."/>
            <person name="Wrobel A."/>
            <person name="Rasinkangas P."/>
            <person name="Parkhill J."/>
            <person name="Rea M.C."/>
            <person name="O'Sullivan O."/>
            <person name="Ritari J."/>
            <person name="Douillard F.P."/>
            <person name="Paul Ross R."/>
            <person name="Yang R."/>
            <person name="Briner A.E."/>
            <person name="Felis G.E."/>
            <person name="de Vos W.M."/>
            <person name="Barrangou R."/>
            <person name="Klaenhammer T.R."/>
            <person name="Caufield P.W."/>
            <person name="Cui Y."/>
            <person name="Zhang H."/>
            <person name="O'Toole P.W."/>
        </authorList>
    </citation>
    <scope>NUCLEOTIDE SEQUENCE [LARGE SCALE GENOMIC DNA]</scope>
    <source>
        <strain evidence="1 2">DSM 12744</strain>
    </source>
</reference>